<evidence type="ECO:0000313" key="2">
    <source>
        <dbReference type="Proteomes" id="UP000027821"/>
    </source>
</evidence>
<dbReference type="AlphaFoldDB" id="A0A074KS38"/>
<keyword evidence="2" id="KW-1185">Reference proteome</keyword>
<gene>
    <name evidence="1" type="ORF">EL17_23170</name>
</gene>
<dbReference type="EMBL" id="JMIH01000040">
    <property type="protein sequence ID" value="KEO71704.1"/>
    <property type="molecule type" value="Genomic_DNA"/>
</dbReference>
<dbReference type="OrthoDB" id="836882at2"/>
<dbReference type="eggNOG" id="COG1309">
    <property type="taxonomic scope" value="Bacteria"/>
</dbReference>
<proteinExistence type="predicted"/>
<reference evidence="1 2" key="1">
    <citation type="submission" date="2014-04" db="EMBL/GenBank/DDBJ databases">
        <title>Characterization and application of a salt tolerant electro-active bacterium.</title>
        <authorList>
            <person name="Yang L."/>
            <person name="Wei S."/>
            <person name="Tay Q.X.M."/>
        </authorList>
    </citation>
    <scope>NUCLEOTIDE SEQUENCE [LARGE SCALE GENOMIC DNA]</scope>
    <source>
        <strain evidence="1 2">LY1</strain>
    </source>
</reference>
<dbReference type="Proteomes" id="UP000027821">
    <property type="component" value="Unassembled WGS sequence"/>
</dbReference>
<dbReference type="RefSeq" id="WP_035079665.1">
    <property type="nucleotide sequence ID" value="NZ_JMIH01000040.1"/>
</dbReference>
<protein>
    <recommendedName>
        <fullName evidence="3">TetR family transcriptional regulator</fullName>
    </recommendedName>
</protein>
<dbReference type="STRING" id="1048983.EL17_23170"/>
<evidence type="ECO:0008006" key="3">
    <source>
        <dbReference type="Google" id="ProtNLM"/>
    </source>
</evidence>
<name>A0A074KS38_9BACT</name>
<evidence type="ECO:0000313" key="1">
    <source>
        <dbReference type="EMBL" id="KEO71704.1"/>
    </source>
</evidence>
<accession>A0A074KS38</accession>
<organism evidence="1 2">
    <name type="scientific">Anditalea andensis</name>
    <dbReference type="NCBI Taxonomy" id="1048983"/>
    <lineage>
        <taxon>Bacteria</taxon>
        <taxon>Pseudomonadati</taxon>
        <taxon>Bacteroidota</taxon>
        <taxon>Cytophagia</taxon>
        <taxon>Cytophagales</taxon>
        <taxon>Cytophagaceae</taxon>
        <taxon>Anditalea</taxon>
    </lineage>
</organism>
<sequence>MDKNDIKSKLMAAVGQILETEGHCRINADHIAEVAGVNVEDISTSFGDLENLLELYMVSEDYWIKLVRPIYEVVSGNGKLKLEDLIGFFLKKQYNNLSGSAAMRSLIRWGIAEKHPLMGKIGKEREKAGEEVFLQTDRLFEGTGVNFRAISALNVAAIYYLALYGSTGNSKFCGIDLATEEGKKEILNSIKQINRWVFDSIGHRK</sequence>
<comment type="caution">
    <text evidence="1">The sequence shown here is derived from an EMBL/GenBank/DDBJ whole genome shotgun (WGS) entry which is preliminary data.</text>
</comment>